<dbReference type="Proteomes" id="UP000827976">
    <property type="component" value="Chromosome 8"/>
</dbReference>
<gene>
    <name evidence="1" type="ORF">IHE45_08G068700</name>
</gene>
<reference evidence="2" key="1">
    <citation type="journal article" date="2022" name="Nat. Commun.">
        <title>Chromosome evolution and the genetic basis of agronomically important traits in greater yam.</title>
        <authorList>
            <person name="Bredeson J.V."/>
            <person name="Lyons J.B."/>
            <person name="Oniyinde I.O."/>
            <person name="Okereke N.R."/>
            <person name="Kolade O."/>
            <person name="Nnabue I."/>
            <person name="Nwadili C.O."/>
            <person name="Hribova E."/>
            <person name="Parker M."/>
            <person name="Nwogha J."/>
            <person name="Shu S."/>
            <person name="Carlson J."/>
            <person name="Kariba R."/>
            <person name="Muthemba S."/>
            <person name="Knop K."/>
            <person name="Barton G.J."/>
            <person name="Sherwood A.V."/>
            <person name="Lopez-Montes A."/>
            <person name="Asiedu R."/>
            <person name="Jamnadass R."/>
            <person name="Muchugi A."/>
            <person name="Goodstein D."/>
            <person name="Egesi C.N."/>
            <person name="Featherston J."/>
            <person name="Asfaw A."/>
            <person name="Simpson G.G."/>
            <person name="Dolezel J."/>
            <person name="Hendre P.S."/>
            <person name="Van Deynze A."/>
            <person name="Kumar P.L."/>
            <person name="Obidiegwu J.E."/>
            <person name="Bhattacharjee R."/>
            <person name="Rokhsar D.S."/>
        </authorList>
    </citation>
    <scope>NUCLEOTIDE SEQUENCE [LARGE SCALE GENOMIC DNA]</scope>
    <source>
        <strain evidence="2">cv. TDa95/00328</strain>
    </source>
</reference>
<accession>A0ACB7VJZ9</accession>
<organism evidence="1 2">
    <name type="scientific">Dioscorea alata</name>
    <name type="common">Purple yam</name>
    <dbReference type="NCBI Taxonomy" id="55571"/>
    <lineage>
        <taxon>Eukaryota</taxon>
        <taxon>Viridiplantae</taxon>
        <taxon>Streptophyta</taxon>
        <taxon>Embryophyta</taxon>
        <taxon>Tracheophyta</taxon>
        <taxon>Spermatophyta</taxon>
        <taxon>Magnoliopsida</taxon>
        <taxon>Liliopsida</taxon>
        <taxon>Dioscoreales</taxon>
        <taxon>Dioscoreaceae</taxon>
        <taxon>Dioscorea</taxon>
    </lineage>
</organism>
<sequence>MVCLRFTNLLLVLFLSLLALGHEIHATNEEMVKRMGRKLGAGKKEMEQVRNKINTGKAKSSSEKLFGSSTSNTIAKDKRVSDQSQVSSEVSKATSTNDNETPKRAPLGPDFETMDTKKLLQATREIFNMLNRDYQSKAHRRPPINN</sequence>
<evidence type="ECO:0000313" key="2">
    <source>
        <dbReference type="Proteomes" id="UP000827976"/>
    </source>
</evidence>
<dbReference type="EMBL" id="CM037018">
    <property type="protein sequence ID" value="KAH7674375.1"/>
    <property type="molecule type" value="Genomic_DNA"/>
</dbReference>
<evidence type="ECO:0000313" key="1">
    <source>
        <dbReference type="EMBL" id="KAH7674375.1"/>
    </source>
</evidence>
<name>A0ACB7VJZ9_DIOAL</name>
<comment type="caution">
    <text evidence="1">The sequence shown here is derived from an EMBL/GenBank/DDBJ whole genome shotgun (WGS) entry which is preliminary data.</text>
</comment>
<keyword evidence="2" id="KW-1185">Reference proteome</keyword>
<proteinExistence type="predicted"/>
<protein>
    <submittedName>
        <fullName evidence="1">Uncharacterized protein</fullName>
    </submittedName>
</protein>